<dbReference type="AlphaFoldDB" id="A0A3P3XPF8"/>
<comment type="subunit">
    <text evidence="1">Homohexamer.</text>
</comment>
<accession>A0A3P3XPF8</accession>
<dbReference type="SUPFAM" id="SSF75138">
    <property type="entry name" value="HprK N-terminal domain-like"/>
    <property type="match status" value="1"/>
</dbReference>
<name>A0A3P3XPF8_9SPIR</name>
<evidence type="ECO:0008006" key="3">
    <source>
        <dbReference type="Google" id="ProtNLM"/>
    </source>
</evidence>
<evidence type="ECO:0000256" key="1">
    <source>
        <dbReference type="ARBA" id="ARBA00011643"/>
    </source>
</evidence>
<organism evidence="2">
    <name type="scientific">uncultured spirochete</name>
    <dbReference type="NCBI Taxonomy" id="156406"/>
    <lineage>
        <taxon>Bacteria</taxon>
        <taxon>Pseudomonadati</taxon>
        <taxon>Spirochaetota</taxon>
        <taxon>Spirochaetia</taxon>
        <taxon>Spirochaetales</taxon>
        <taxon>environmental samples</taxon>
    </lineage>
</organism>
<protein>
    <recommendedName>
        <fullName evidence="3">DRTGG domain-containing protein</fullName>
    </recommendedName>
</protein>
<reference evidence="2" key="1">
    <citation type="submission" date="2017-02" db="EMBL/GenBank/DDBJ databases">
        <authorList>
            <person name="Regsiter A."/>
            <person name="William W."/>
        </authorList>
    </citation>
    <scope>NUCLEOTIDE SEQUENCE</scope>
    <source>
        <strain evidence="2">BdmA 4</strain>
    </source>
</reference>
<gene>
    <name evidence="2" type="ORF">SPIRO4BDMA_40706</name>
</gene>
<evidence type="ECO:0000313" key="2">
    <source>
        <dbReference type="EMBL" id="SLM18134.1"/>
    </source>
</evidence>
<proteinExistence type="predicted"/>
<sequence>MTTRNIPELIHAEILQGDFEDVELTGVYTSDLLSDVLANGRDASVLITIQAHKNTVAVATVVDISLIILCNNRPVIDDMIDAAAQARIGVIRTSLSQFEVSGRLWQAMQTLPAERL</sequence>
<dbReference type="EMBL" id="FWDO01000004">
    <property type="protein sequence ID" value="SLM18134.1"/>
    <property type="molecule type" value="Genomic_DNA"/>
</dbReference>
<dbReference type="Gene3D" id="3.40.1390.20">
    <property type="entry name" value="HprK N-terminal domain-like"/>
    <property type="match status" value="1"/>
</dbReference>
<dbReference type="InterPro" id="IPR028979">
    <property type="entry name" value="Ser_kin/Pase_Hpr-like_N_sf"/>
</dbReference>